<gene>
    <name evidence="2" type="ORF">AO353_26280</name>
</gene>
<dbReference type="AlphaFoldDB" id="A0A0N9WAR0"/>
<dbReference type="EMBL" id="CP012830">
    <property type="protein sequence ID" value="ALI04398.1"/>
    <property type="molecule type" value="Genomic_DNA"/>
</dbReference>
<dbReference type="Proteomes" id="UP000066487">
    <property type="component" value="Chromosome"/>
</dbReference>
<evidence type="ECO:0000256" key="1">
    <source>
        <dbReference type="SAM" id="Phobius"/>
    </source>
</evidence>
<feature type="transmembrane region" description="Helical" evidence="1">
    <location>
        <begin position="40"/>
        <end position="63"/>
    </location>
</feature>
<accession>A0A0N9WAR0</accession>
<keyword evidence="1" id="KW-0812">Transmembrane</keyword>
<evidence type="ECO:0000313" key="2">
    <source>
        <dbReference type="EMBL" id="ALI04398.1"/>
    </source>
</evidence>
<keyword evidence="1" id="KW-1133">Transmembrane helix</keyword>
<protein>
    <submittedName>
        <fullName evidence="2">Peptidase M48, Ste24p</fullName>
    </submittedName>
</protein>
<name>A0A0N9WAR0_PSEFL</name>
<feature type="transmembrane region" description="Helical" evidence="1">
    <location>
        <begin position="12"/>
        <end position="33"/>
    </location>
</feature>
<dbReference type="RefSeq" id="WP_054597600.1">
    <property type="nucleotide sequence ID" value="NZ_CP012830.1"/>
</dbReference>
<keyword evidence="1" id="KW-0472">Membrane</keyword>
<dbReference type="OrthoDB" id="6893752at2"/>
<reference evidence="2 3" key="2">
    <citation type="journal article" date="2018" name="Nature">
        <title>Mutant phenotypes for thousands of bacterial genes of unknown function.</title>
        <authorList>
            <person name="Price M.N."/>
            <person name="Wetmore K.M."/>
            <person name="Waters R.J."/>
            <person name="Callaghan M."/>
            <person name="Ray J."/>
            <person name="Liu H."/>
            <person name="Kuehl J.V."/>
            <person name="Melnyk R.A."/>
            <person name="Lamson J.S."/>
            <person name="Suh Y."/>
            <person name="Carlson H.K."/>
            <person name="Esquivel Z."/>
            <person name="Sadeeshkumar H."/>
            <person name="Chakraborty R."/>
            <person name="Zane G.M."/>
            <person name="Rubin B.E."/>
            <person name="Wall J.D."/>
            <person name="Visel A."/>
            <person name="Bristow J."/>
            <person name="Blow M.J."/>
            <person name="Arkin A.P."/>
            <person name="Deutschbauer A.M."/>
        </authorList>
    </citation>
    <scope>NUCLEOTIDE SEQUENCE [LARGE SCALE GENOMIC DNA]</scope>
    <source>
        <strain evidence="2 3">FW300-N2E3</strain>
    </source>
</reference>
<reference evidence="3" key="1">
    <citation type="submission" date="2015-09" db="EMBL/GenBank/DDBJ databases">
        <title>Whole genome sequence of Pseudomonas fluorescens FW300-N2E3.</title>
        <authorList>
            <person name="Ray J."/>
            <person name="Melnyk R."/>
            <person name="Deutschbauer A."/>
        </authorList>
    </citation>
    <scope>NUCLEOTIDE SEQUENCE [LARGE SCALE GENOMIC DNA]</scope>
    <source>
        <strain evidence="3">FW300-N2E3</strain>
    </source>
</reference>
<feature type="transmembrane region" description="Helical" evidence="1">
    <location>
        <begin position="75"/>
        <end position="94"/>
    </location>
</feature>
<organism evidence="2 3">
    <name type="scientific">Pseudomonas fluorescens</name>
    <dbReference type="NCBI Taxonomy" id="294"/>
    <lineage>
        <taxon>Bacteria</taxon>
        <taxon>Pseudomonadati</taxon>
        <taxon>Pseudomonadota</taxon>
        <taxon>Gammaproteobacteria</taxon>
        <taxon>Pseudomonadales</taxon>
        <taxon>Pseudomonadaceae</taxon>
        <taxon>Pseudomonas</taxon>
    </lineage>
</organism>
<evidence type="ECO:0000313" key="3">
    <source>
        <dbReference type="Proteomes" id="UP000066487"/>
    </source>
</evidence>
<proteinExistence type="predicted"/>
<sequence length="103" mass="10293">MAEPASTAAAALVAKYGVAVAGFAGACVSLTLLQGLTRKQAFWAVATGFLSAIFTTPLAVHQFGLPPDSDTQNGVAFLIGLLAMNIIPGLKALAGRFGATGSA</sequence>